<sequence>MWTKPTENGKIRYIERIKSINGKTKEISVLFDKDTKSNRKLATELLRLRELEESSVIDSNITFFESLDIVKNKHFKNIKPNTQVQYSTSIKKIKRVGYDIPLNKVNANYILNLLEELAVSDVNYNSHLGCIKTFLKVLYRLDYIEDISFLEKLQKKKRTVKESNKYLEQKEIDQILEELNDHVFYKNIIEFLVNTGLRFGELLALTFDDVEGNILSITKTLNINRKINSPKTKSSNRRISLNQKCMDILEEQKLLKANYKILYKDYNDEKNLIFPNFHGNYIVPCHFRAGFKKLVSIDFKIHALRHTHASLCIDKGIPIEYIAKRLGHEDTKVTQRIYIHKTEAGQKKEFDLFKDITF</sequence>
<dbReference type="EMBL" id="BK015963">
    <property type="protein sequence ID" value="DAF87549.1"/>
    <property type="molecule type" value="Genomic_DNA"/>
</dbReference>
<evidence type="ECO:0000256" key="9">
    <source>
        <dbReference type="PROSITE-ProRule" id="PRU01248"/>
    </source>
</evidence>
<dbReference type="GO" id="GO:0006310">
    <property type="term" value="P:DNA recombination"/>
    <property type="evidence" value="ECO:0007669"/>
    <property type="project" value="UniProtKB-KW"/>
</dbReference>
<keyword evidence="8" id="KW-1160">Virus entry into host cell</keyword>
<keyword evidence="4" id="KW-0378">Hydrolase</keyword>
<dbReference type="PROSITE" id="PS51900">
    <property type="entry name" value="CB"/>
    <property type="match status" value="1"/>
</dbReference>
<evidence type="ECO:0000256" key="4">
    <source>
        <dbReference type="ARBA" id="ARBA00022801"/>
    </source>
</evidence>
<evidence type="ECO:0000256" key="5">
    <source>
        <dbReference type="ARBA" id="ARBA00022908"/>
    </source>
</evidence>
<dbReference type="InterPro" id="IPR010998">
    <property type="entry name" value="Integrase_recombinase_N"/>
</dbReference>
<dbReference type="GO" id="GO:0016787">
    <property type="term" value="F:hydrolase activity"/>
    <property type="evidence" value="ECO:0007669"/>
    <property type="project" value="UniProtKB-KW"/>
</dbReference>
<evidence type="ECO:0000256" key="6">
    <source>
        <dbReference type="ARBA" id="ARBA00023125"/>
    </source>
</evidence>
<dbReference type="GO" id="GO:0003677">
    <property type="term" value="F:DNA binding"/>
    <property type="evidence" value="ECO:0007669"/>
    <property type="project" value="UniProtKB-UniRule"/>
</dbReference>
<feature type="domain" description="Core-binding (CB)" evidence="11">
    <location>
        <begin position="54"/>
        <end position="139"/>
    </location>
</feature>
<feature type="domain" description="Tyr recombinase" evidence="10">
    <location>
        <begin position="162"/>
        <end position="351"/>
    </location>
</feature>
<evidence type="ECO:0000256" key="1">
    <source>
        <dbReference type="ARBA" id="ARBA00008857"/>
    </source>
</evidence>
<dbReference type="PANTHER" id="PTHR30349">
    <property type="entry name" value="PHAGE INTEGRASE-RELATED"/>
    <property type="match status" value="1"/>
</dbReference>
<dbReference type="PANTHER" id="PTHR30349:SF64">
    <property type="entry name" value="PROPHAGE INTEGRASE INTD-RELATED"/>
    <property type="match status" value="1"/>
</dbReference>
<dbReference type="InterPro" id="IPR011010">
    <property type="entry name" value="DNA_brk_join_enz"/>
</dbReference>
<evidence type="ECO:0000313" key="12">
    <source>
        <dbReference type="EMBL" id="DAF87549.1"/>
    </source>
</evidence>
<dbReference type="GO" id="GO:0016740">
    <property type="term" value="F:transferase activity"/>
    <property type="evidence" value="ECO:0007669"/>
    <property type="project" value="UniProtKB-KW"/>
</dbReference>
<organism evidence="12">
    <name type="scientific">Siphoviridae sp. ctxyw6</name>
    <dbReference type="NCBI Taxonomy" id="2825742"/>
    <lineage>
        <taxon>Viruses</taxon>
        <taxon>Duplodnaviria</taxon>
        <taxon>Heunggongvirae</taxon>
        <taxon>Uroviricota</taxon>
        <taxon>Caudoviricetes</taxon>
    </lineage>
</organism>
<dbReference type="CDD" id="cd01189">
    <property type="entry name" value="INT_ICEBs1_C_like"/>
    <property type="match status" value="1"/>
</dbReference>
<evidence type="ECO:0000256" key="8">
    <source>
        <dbReference type="ARBA" id="ARBA00023195"/>
    </source>
</evidence>
<dbReference type="Gene3D" id="1.10.443.10">
    <property type="entry name" value="Intergrase catalytic core"/>
    <property type="match status" value="1"/>
</dbReference>
<dbReference type="GO" id="GO:0044826">
    <property type="term" value="P:viral genome integration into host DNA"/>
    <property type="evidence" value="ECO:0007669"/>
    <property type="project" value="UniProtKB-KW"/>
</dbReference>
<dbReference type="InterPro" id="IPR050090">
    <property type="entry name" value="Tyrosine_recombinase_XerCD"/>
</dbReference>
<keyword evidence="6 9" id="KW-0238">DNA-binding</keyword>
<comment type="similarity">
    <text evidence="1">Belongs to the 'phage' integrase family.</text>
</comment>
<reference evidence="12" key="1">
    <citation type="journal article" date="2021" name="Proc. Natl. Acad. Sci. U.S.A.">
        <title>A Catalog of Tens of Thousands of Viruses from Human Metagenomes Reveals Hidden Associations with Chronic Diseases.</title>
        <authorList>
            <person name="Tisza M.J."/>
            <person name="Buck C.B."/>
        </authorList>
    </citation>
    <scope>NUCLEOTIDE SEQUENCE</scope>
    <source>
        <strain evidence="12">Ctxyw6</strain>
    </source>
</reference>
<dbReference type="GO" id="GO:0075713">
    <property type="term" value="P:establishment of integrated proviral latency"/>
    <property type="evidence" value="ECO:0007669"/>
    <property type="project" value="UniProtKB-KW"/>
</dbReference>
<dbReference type="Gene3D" id="1.10.150.130">
    <property type="match status" value="1"/>
</dbReference>
<keyword evidence="7" id="KW-0233">DNA recombination</keyword>
<accession>A0A8S5TZB5</accession>
<dbReference type="InterPro" id="IPR002104">
    <property type="entry name" value="Integrase_catalytic"/>
</dbReference>
<keyword evidence="3" id="KW-0808">Transferase</keyword>
<dbReference type="Pfam" id="PF00589">
    <property type="entry name" value="Phage_integrase"/>
    <property type="match status" value="1"/>
</dbReference>
<dbReference type="InterPro" id="IPR044068">
    <property type="entry name" value="CB"/>
</dbReference>
<keyword evidence="5" id="KW-0229">DNA integration</keyword>
<dbReference type="SUPFAM" id="SSF56349">
    <property type="entry name" value="DNA breaking-rejoining enzymes"/>
    <property type="match status" value="1"/>
</dbReference>
<evidence type="ECO:0000256" key="2">
    <source>
        <dbReference type="ARBA" id="ARBA00016082"/>
    </source>
</evidence>
<protein>
    <recommendedName>
        <fullName evidence="2">Integrase</fullName>
    </recommendedName>
</protein>
<keyword evidence="8" id="KW-1179">Viral genome integration</keyword>
<dbReference type="InterPro" id="IPR013762">
    <property type="entry name" value="Integrase-like_cat_sf"/>
</dbReference>
<dbReference type="GO" id="GO:0015074">
    <property type="term" value="P:DNA integration"/>
    <property type="evidence" value="ECO:0007669"/>
    <property type="project" value="UniProtKB-KW"/>
</dbReference>
<evidence type="ECO:0000259" key="11">
    <source>
        <dbReference type="PROSITE" id="PS51900"/>
    </source>
</evidence>
<name>A0A8S5TZB5_9CAUD</name>
<evidence type="ECO:0000259" key="10">
    <source>
        <dbReference type="PROSITE" id="PS51898"/>
    </source>
</evidence>
<proteinExistence type="inferred from homology"/>
<evidence type="ECO:0000256" key="7">
    <source>
        <dbReference type="ARBA" id="ARBA00023172"/>
    </source>
</evidence>
<dbReference type="PROSITE" id="PS51898">
    <property type="entry name" value="TYR_RECOMBINASE"/>
    <property type="match status" value="1"/>
</dbReference>
<evidence type="ECO:0000256" key="3">
    <source>
        <dbReference type="ARBA" id="ARBA00022679"/>
    </source>
</evidence>